<dbReference type="EMBL" id="BONO01000012">
    <property type="protein sequence ID" value="GIG36537.1"/>
    <property type="molecule type" value="Genomic_DNA"/>
</dbReference>
<keyword evidence="4" id="KW-1185">Reference proteome</keyword>
<reference evidence="3" key="1">
    <citation type="submission" date="2021-01" db="EMBL/GenBank/DDBJ databases">
        <title>Whole genome shotgun sequence of Cellulomonas pakistanensis NBRC 110800.</title>
        <authorList>
            <person name="Komaki H."/>
            <person name="Tamura T."/>
        </authorList>
    </citation>
    <scope>NUCLEOTIDE SEQUENCE</scope>
    <source>
        <strain evidence="3">NBRC 110800</strain>
    </source>
</reference>
<evidence type="ECO:0000313" key="4">
    <source>
        <dbReference type="Proteomes" id="UP000642125"/>
    </source>
</evidence>
<feature type="region of interest" description="Disordered" evidence="1">
    <location>
        <begin position="1"/>
        <end position="37"/>
    </location>
</feature>
<dbReference type="Pfam" id="PF09860">
    <property type="entry name" value="DUF2087"/>
    <property type="match status" value="1"/>
</dbReference>
<comment type="caution">
    <text evidence="3">The sequence shown here is derived from an EMBL/GenBank/DDBJ whole genome shotgun (WGS) entry which is preliminary data.</text>
</comment>
<feature type="domain" description="DUF2087" evidence="2">
    <location>
        <begin position="46"/>
        <end position="115"/>
    </location>
</feature>
<dbReference type="Proteomes" id="UP000642125">
    <property type="component" value="Unassembled WGS sequence"/>
</dbReference>
<protein>
    <recommendedName>
        <fullName evidence="2">DUF2087 domain-containing protein</fullName>
    </recommendedName>
</protein>
<evidence type="ECO:0000256" key="1">
    <source>
        <dbReference type="SAM" id="MobiDB-lite"/>
    </source>
</evidence>
<evidence type="ECO:0000259" key="2">
    <source>
        <dbReference type="Pfam" id="PF09860"/>
    </source>
</evidence>
<sequence length="124" mass="14060">MSGVRSARHIGERVPPRPAYAARVADDDARTGARPGGPERFLVRGRLENLPRRRADRDLVLRWVAQGTLPLEEPVPERDLTERLGELARDPVGLRRELVDAGLVTRTRDGAEYWRTRVTEFDPL</sequence>
<evidence type="ECO:0000313" key="3">
    <source>
        <dbReference type="EMBL" id="GIG36537.1"/>
    </source>
</evidence>
<proteinExistence type="predicted"/>
<accession>A0A919U712</accession>
<dbReference type="InterPro" id="IPR018656">
    <property type="entry name" value="DUF2087"/>
</dbReference>
<dbReference type="AlphaFoldDB" id="A0A919U712"/>
<organism evidence="3 4">
    <name type="scientific">Cellulomonas pakistanensis</name>
    <dbReference type="NCBI Taxonomy" id="992287"/>
    <lineage>
        <taxon>Bacteria</taxon>
        <taxon>Bacillati</taxon>
        <taxon>Actinomycetota</taxon>
        <taxon>Actinomycetes</taxon>
        <taxon>Micrococcales</taxon>
        <taxon>Cellulomonadaceae</taxon>
        <taxon>Cellulomonas</taxon>
    </lineage>
</organism>
<name>A0A919U712_9CELL</name>
<gene>
    <name evidence="3" type="ORF">Cpa01nite_19180</name>
</gene>